<reference evidence="1 2" key="1">
    <citation type="submission" date="2023-10" db="EMBL/GenBank/DDBJ databases">
        <title>Genome-Wide Identification Analysis in wild type Solanum Pinnatisectum Reveals Some Genes Defensing Phytophthora Infestans.</title>
        <authorList>
            <person name="Sun C."/>
        </authorList>
    </citation>
    <scope>NUCLEOTIDE SEQUENCE [LARGE SCALE GENOMIC DNA]</scope>
    <source>
        <strain evidence="1">LQN</strain>
        <tissue evidence="1">Leaf</tissue>
    </source>
</reference>
<protein>
    <submittedName>
        <fullName evidence="1">Uncharacterized protein</fullName>
    </submittedName>
</protein>
<keyword evidence="2" id="KW-1185">Reference proteome</keyword>
<organism evidence="1 2">
    <name type="scientific">Solanum pinnatisectum</name>
    <name type="common">tansyleaf nightshade</name>
    <dbReference type="NCBI Taxonomy" id="50273"/>
    <lineage>
        <taxon>Eukaryota</taxon>
        <taxon>Viridiplantae</taxon>
        <taxon>Streptophyta</taxon>
        <taxon>Embryophyta</taxon>
        <taxon>Tracheophyta</taxon>
        <taxon>Spermatophyta</taxon>
        <taxon>Magnoliopsida</taxon>
        <taxon>eudicotyledons</taxon>
        <taxon>Gunneridae</taxon>
        <taxon>Pentapetalae</taxon>
        <taxon>asterids</taxon>
        <taxon>lamiids</taxon>
        <taxon>Solanales</taxon>
        <taxon>Solanaceae</taxon>
        <taxon>Solanoideae</taxon>
        <taxon>Solaneae</taxon>
        <taxon>Solanum</taxon>
    </lineage>
</organism>
<evidence type="ECO:0000313" key="1">
    <source>
        <dbReference type="EMBL" id="KAK4720161.1"/>
    </source>
</evidence>
<comment type="caution">
    <text evidence="1">The sequence shown here is derived from an EMBL/GenBank/DDBJ whole genome shotgun (WGS) entry which is preliminary data.</text>
</comment>
<gene>
    <name evidence="1" type="ORF">R3W88_018499</name>
</gene>
<evidence type="ECO:0000313" key="2">
    <source>
        <dbReference type="Proteomes" id="UP001311915"/>
    </source>
</evidence>
<dbReference type="EMBL" id="JAWPEI010000008">
    <property type="protein sequence ID" value="KAK4720161.1"/>
    <property type="molecule type" value="Genomic_DNA"/>
</dbReference>
<accession>A0AAV9L360</accession>
<dbReference type="Proteomes" id="UP001311915">
    <property type="component" value="Unassembled WGS sequence"/>
</dbReference>
<sequence>MEPILDNTQLFFLGDEMEGCENLRKCELRFSDSNLIIKASALLYPEFVDAENLFRELCKIKSQYVTKPLALRKYREQGLVIVEKIVPFDRWLNDTNKVGMWKIFGNNQTCLGLGHSFQEKFQQIMFGLQAIHKSYGHGNLSSGVFLSADGNILLSNFLVFSVDTQSLRQDFQDFLALVDKAITAHPMPNQVYVGTDPFPTHVLKDVKTVANVDVERFEFQLLDELFTMILARPITPSTASLLYGAPLFWRASHKMDFFTRLNMVIQSDNFNAKFHLEHGLNTALNSYFDTQQISKGTNQWSNLILPTSSLYEVLTFTDHGKLLQPKRLYLSNTGIIAFIRNYCAHRYFSVHAFNEIELIFPGITGIIYHELVLGPFWKHAVVLNKPHHQYQLLQEIEETQANVGIQSEFATWKTVEKHMMEEDTIW</sequence>
<proteinExistence type="predicted"/>
<dbReference type="AlphaFoldDB" id="A0AAV9L360"/>
<name>A0AAV9L360_9SOLN</name>